<gene>
    <name evidence="2" type="ORF">RAG0_07418</name>
</gene>
<feature type="region of interest" description="Disordered" evidence="1">
    <location>
        <begin position="241"/>
        <end position="263"/>
    </location>
</feature>
<feature type="compositionally biased region" description="Polar residues" evidence="1">
    <location>
        <begin position="19"/>
        <end position="33"/>
    </location>
</feature>
<dbReference type="AlphaFoldDB" id="A0A1E1KPN0"/>
<evidence type="ECO:0000256" key="1">
    <source>
        <dbReference type="SAM" id="MobiDB-lite"/>
    </source>
</evidence>
<evidence type="ECO:0000313" key="2">
    <source>
        <dbReference type="EMBL" id="CZS98854.1"/>
    </source>
</evidence>
<dbReference type="EMBL" id="FJUX01000038">
    <property type="protein sequence ID" value="CZS98854.1"/>
    <property type="molecule type" value="Genomic_DNA"/>
</dbReference>
<organism evidence="2 3">
    <name type="scientific">Rhynchosporium agropyri</name>
    <dbReference type="NCBI Taxonomy" id="914238"/>
    <lineage>
        <taxon>Eukaryota</taxon>
        <taxon>Fungi</taxon>
        <taxon>Dikarya</taxon>
        <taxon>Ascomycota</taxon>
        <taxon>Pezizomycotina</taxon>
        <taxon>Leotiomycetes</taxon>
        <taxon>Helotiales</taxon>
        <taxon>Ploettnerulaceae</taxon>
        <taxon>Rhynchosporium</taxon>
    </lineage>
</organism>
<proteinExistence type="predicted"/>
<reference evidence="3" key="1">
    <citation type="submission" date="2016-03" db="EMBL/GenBank/DDBJ databases">
        <authorList>
            <person name="Guldener U."/>
        </authorList>
    </citation>
    <scope>NUCLEOTIDE SEQUENCE [LARGE SCALE GENOMIC DNA]</scope>
    <source>
        <strain evidence="3">04CH-RAC-A.6.1</strain>
    </source>
</reference>
<dbReference type="Proteomes" id="UP000178912">
    <property type="component" value="Unassembled WGS sequence"/>
</dbReference>
<feature type="compositionally biased region" description="Polar residues" evidence="1">
    <location>
        <begin position="241"/>
        <end position="260"/>
    </location>
</feature>
<feature type="compositionally biased region" description="Polar residues" evidence="1">
    <location>
        <begin position="97"/>
        <end position="114"/>
    </location>
</feature>
<accession>A0A1E1KPN0</accession>
<feature type="compositionally biased region" description="Polar residues" evidence="1">
    <location>
        <begin position="157"/>
        <end position="177"/>
    </location>
</feature>
<evidence type="ECO:0000313" key="3">
    <source>
        <dbReference type="Proteomes" id="UP000178912"/>
    </source>
</evidence>
<feature type="region of interest" description="Disordered" evidence="1">
    <location>
        <begin position="1"/>
        <end position="126"/>
    </location>
</feature>
<name>A0A1E1KPN0_9HELO</name>
<feature type="region of interest" description="Disordered" evidence="1">
    <location>
        <begin position="143"/>
        <end position="191"/>
    </location>
</feature>
<feature type="compositionally biased region" description="Low complexity" evidence="1">
    <location>
        <begin position="1"/>
        <end position="18"/>
    </location>
</feature>
<sequence length="349" mass="39716">MMDEISSSSTTQCCTNSNPGFQTEETEDTTSPALQRVRSEVQLRRRARHIASVNGEREEQEYLRNQIHRRERYGGGSGEMPQRNAVRTRETPGETGRSPSLQESTPEPSGSIMSSIPRRPTVEDYNSDEEYLTEEVAVASQRIGPDSTPNLFGRVPSLSNQSSEQDTPVMTPQNSARSAERHDTSNENPPTIYDEQIISETGGPVRHLNLLGHIPSVTSHSSREDTPIRTPQYIFVSATVNNISNGNPPTTYGERSTGETSRPLRDFHNRSIMEEYLAQSEEQRNVTHRTFTMMQQSEDRIITMLDERSPGWSQRNWEHLRRLPPLMDFEPPIRRWGPLYPSEIWSSQM</sequence>
<keyword evidence="3" id="KW-1185">Reference proteome</keyword>
<protein>
    <submittedName>
        <fullName evidence="2">Uncharacterized protein</fullName>
    </submittedName>
</protein>